<dbReference type="EMBL" id="RBNI01026054">
    <property type="protein sequence ID" value="RUO95770.1"/>
    <property type="molecule type" value="Genomic_DNA"/>
</dbReference>
<dbReference type="GO" id="GO:0003825">
    <property type="term" value="F:alpha,alpha-trehalose-phosphate synthase (UDP-forming) activity"/>
    <property type="evidence" value="ECO:0007669"/>
    <property type="project" value="TreeGrafter"/>
</dbReference>
<dbReference type="Pfam" id="PF00982">
    <property type="entry name" value="Glyco_transf_20"/>
    <property type="match status" value="1"/>
</dbReference>
<dbReference type="PANTHER" id="PTHR10788:SF15">
    <property type="entry name" value="TREHALOSE SYNTHASE COMPLEX REGULATORY SUBUNIT TPS3-RELATED"/>
    <property type="match status" value="1"/>
</dbReference>
<sequence>MLLPSMLRKLLPNAIIGFFLHIPFPSSELFRCLPIRFLHLRFIARNDILEGLLGADLVGFQTYSFARHFLQTCSRILCVEATPRGIQMEDNYVSIDIFPIGIDINSLNEKR</sequence>
<reference evidence="1 2" key="1">
    <citation type="journal article" date="2018" name="New Phytol.">
        <title>Phylogenomics of Endogonaceae and evolution of mycorrhizas within Mucoromycota.</title>
        <authorList>
            <person name="Chang Y."/>
            <person name="Desiro A."/>
            <person name="Na H."/>
            <person name="Sandor L."/>
            <person name="Lipzen A."/>
            <person name="Clum A."/>
            <person name="Barry K."/>
            <person name="Grigoriev I.V."/>
            <person name="Martin F.M."/>
            <person name="Stajich J.E."/>
            <person name="Smith M.E."/>
            <person name="Bonito G."/>
            <person name="Spatafora J.W."/>
        </authorList>
    </citation>
    <scope>NUCLEOTIDE SEQUENCE [LARGE SCALE GENOMIC DNA]</scope>
    <source>
        <strain evidence="1 2">GMNB39</strain>
    </source>
</reference>
<comment type="caution">
    <text evidence="1">The sequence shown here is derived from an EMBL/GenBank/DDBJ whole genome shotgun (WGS) entry which is preliminary data.</text>
</comment>
<organism evidence="1 2">
    <name type="scientific">Jimgerdemannia flammicorona</name>
    <dbReference type="NCBI Taxonomy" id="994334"/>
    <lineage>
        <taxon>Eukaryota</taxon>
        <taxon>Fungi</taxon>
        <taxon>Fungi incertae sedis</taxon>
        <taxon>Mucoromycota</taxon>
        <taxon>Mucoromycotina</taxon>
        <taxon>Endogonomycetes</taxon>
        <taxon>Endogonales</taxon>
        <taxon>Endogonaceae</taxon>
        <taxon>Jimgerdemannia</taxon>
    </lineage>
</organism>
<dbReference type="PANTHER" id="PTHR10788">
    <property type="entry name" value="TREHALOSE-6-PHOSPHATE SYNTHASE"/>
    <property type="match status" value="1"/>
</dbReference>
<dbReference type="Gene3D" id="3.40.50.2000">
    <property type="entry name" value="Glycogen Phosphorylase B"/>
    <property type="match status" value="1"/>
</dbReference>
<dbReference type="GO" id="GO:0004805">
    <property type="term" value="F:trehalose-phosphatase activity"/>
    <property type="evidence" value="ECO:0007669"/>
    <property type="project" value="TreeGrafter"/>
</dbReference>
<dbReference type="AlphaFoldDB" id="A0A432ZZ83"/>
<accession>A0A432ZZ83</accession>
<dbReference type="GO" id="GO:0005829">
    <property type="term" value="C:cytosol"/>
    <property type="evidence" value="ECO:0007669"/>
    <property type="project" value="TreeGrafter"/>
</dbReference>
<dbReference type="GO" id="GO:0005992">
    <property type="term" value="P:trehalose biosynthetic process"/>
    <property type="evidence" value="ECO:0007669"/>
    <property type="project" value="InterPro"/>
</dbReference>
<dbReference type="GO" id="GO:0005946">
    <property type="term" value="C:alpha,alpha-trehalose-phosphate synthase complex (UDP-forming)"/>
    <property type="evidence" value="ECO:0007669"/>
    <property type="project" value="TreeGrafter"/>
</dbReference>
<proteinExistence type="predicted"/>
<name>A0A432ZZ83_9FUNG</name>
<dbReference type="SUPFAM" id="SSF53756">
    <property type="entry name" value="UDP-Glycosyltransferase/glycogen phosphorylase"/>
    <property type="match status" value="1"/>
</dbReference>
<evidence type="ECO:0000313" key="2">
    <source>
        <dbReference type="Proteomes" id="UP000268093"/>
    </source>
</evidence>
<dbReference type="InterPro" id="IPR001830">
    <property type="entry name" value="Glyco_trans_20"/>
</dbReference>
<dbReference type="OrthoDB" id="2691594at2759"/>
<keyword evidence="2" id="KW-1185">Reference proteome</keyword>
<keyword evidence="1" id="KW-0808">Transferase</keyword>
<protein>
    <submittedName>
        <fullName evidence="1">Glycosyl transferase</fullName>
    </submittedName>
</protein>
<gene>
    <name evidence="1" type="ORF">BC936DRAFT_143262</name>
</gene>
<evidence type="ECO:0000313" key="1">
    <source>
        <dbReference type="EMBL" id="RUO95770.1"/>
    </source>
</evidence>
<dbReference type="Proteomes" id="UP000268093">
    <property type="component" value="Unassembled WGS sequence"/>
</dbReference>